<evidence type="ECO:0000313" key="3">
    <source>
        <dbReference type="Proteomes" id="UP000722459"/>
    </source>
</evidence>
<keyword evidence="2" id="KW-0031">Aminopeptidase</keyword>
<keyword evidence="1" id="KW-0479">Metal-binding</keyword>
<proteinExistence type="predicted"/>
<dbReference type="SUPFAM" id="SSF144052">
    <property type="entry name" value="Thermophilic metalloprotease-like"/>
    <property type="match status" value="1"/>
</dbReference>
<name>A0A8T5GG85_9ARCH</name>
<dbReference type="AlphaFoldDB" id="A0A8T5GG85"/>
<dbReference type="Proteomes" id="UP000722459">
    <property type="component" value="Unassembled WGS sequence"/>
</dbReference>
<gene>
    <name evidence="2" type="ORF">HON47_04970</name>
</gene>
<dbReference type="EMBL" id="JABJNZ010000062">
    <property type="protein sequence ID" value="MBT4870902.1"/>
    <property type="molecule type" value="Genomic_DNA"/>
</dbReference>
<dbReference type="InterPro" id="IPR052170">
    <property type="entry name" value="M29_Exopeptidase"/>
</dbReference>
<organism evidence="2 3">
    <name type="scientific">Candidatus Iainarchaeum sp</name>
    <dbReference type="NCBI Taxonomy" id="3101447"/>
    <lineage>
        <taxon>Archaea</taxon>
        <taxon>Candidatus Iainarchaeota</taxon>
        <taxon>Candidatus Iainarchaeia</taxon>
        <taxon>Candidatus Iainarchaeales</taxon>
        <taxon>Candidatus Iainarchaeaceae</taxon>
        <taxon>Candidatus Iainarchaeum</taxon>
    </lineage>
</organism>
<sequence length="355" mass="39311">MIKIDESKKLSKFSALKLPALNKVLRIYEIKKGDKILIWTDDSKTVAPRLAKTFLNKFRKMGCEVSIIVDKEKKAMSVANKKTHEAVFSLSKGEVFVSVTSGGKGYLEKNGKRVLMRSLINSKKFKMIYCGGLRSIKPNKVNAFLRAFGHDEKGMKALNKKIAKALDKASTIKITCPAGTDLEMKINNRPVLVNDGNWKIYSTNYPVGETYTIPLENSAKGKVMVSSYKVTGKTILPKKPVEMVFEKGLLVETTGKEMAQNVNAAVDFNKKKKVKGAEEAVRTIAEFGIGTNKKASIVGSMICDEKVFGTVHIAIGSNKHMGGKTQCYGHFDNVIVKPTVFFDKKMIMKNGKLLI</sequence>
<dbReference type="GO" id="GO:0006508">
    <property type="term" value="P:proteolysis"/>
    <property type="evidence" value="ECO:0007669"/>
    <property type="project" value="InterPro"/>
</dbReference>
<evidence type="ECO:0000313" key="2">
    <source>
        <dbReference type="EMBL" id="MBT4870902.1"/>
    </source>
</evidence>
<dbReference type="GO" id="GO:0004177">
    <property type="term" value="F:aminopeptidase activity"/>
    <property type="evidence" value="ECO:0007669"/>
    <property type="project" value="UniProtKB-KW"/>
</dbReference>
<reference evidence="2" key="1">
    <citation type="journal article" date="2021" name="ISME J.">
        <title>Mercury methylation by metabolically versatile and cosmopolitan marine bacteria.</title>
        <authorList>
            <person name="Lin H."/>
            <person name="Ascher D.B."/>
            <person name="Myung Y."/>
            <person name="Lamborg C.H."/>
            <person name="Hallam S.J."/>
            <person name="Gionfriddo C.M."/>
            <person name="Holt K.E."/>
            <person name="Moreau J.W."/>
        </authorList>
    </citation>
    <scope>NUCLEOTIDE SEQUENCE</scope>
    <source>
        <strain evidence="2">SI075_bin30</strain>
    </source>
</reference>
<comment type="caution">
    <text evidence="2">The sequence shown here is derived from an EMBL/GenBank/DDBJ whole genome shotgun (WGS) entry which is preliminary data.</text>
</comment>
<dbReference type="PANTHER" id="PTHR34448">
    <property type="entry name" value="AMINOPEPTIDASE"/>
    <property type="match status" value="1"/>
</dbReference>
<evidence type="ECO:0000256" key="1">
    <source>
        <dbReference type="ARBA" id="ARBA00022723"/>
    </source>
</evidence>
<dbReference type="Pfam" id="PF26233">
    <property type="entry name" value="NicX"/>
    <property type="match status" value="1"/>
</dbReference>
<dbReference type="InterPro" id="IPR058739">
    <property type="entry name" value="NicX"/>
</dbReference>
<accession>A0A8T5GG85</accession>
<dbReference type="PANTHER" id="PTHR34448:SF1">
    <property type="entry name" value="BLL6088 PROTEIN"/>
    <property type="match status" value="1"/>
</dbReference>
<keyword evidence="2" id="KW-0378">Hydrolase</keyword>
<keyword evidence="2" id="KW-0645">Protease</keyword>
<protein>
    <submittedName>
        <fullName evidence="2">Aminopeptidase</fullName>
    </submittedName>
</protein>
<dbReference type="GO" id="GO:0046872">
    <property type="term" value="F:metal ion binding"/>
    <property type="evidence" value="ECO:0007669"/>
    <property type="project" value="UniProtKB-KW"/>
</dbReference>